<proteinExistence type="inferred from homology"/>
<keyword evidence="9" id="KW-1185">Reference proteome</keyword>
<dbReference type="PANTHER" id="PTHR11455:SF9">
    <property type="entry name" value="CRYPTOCHROME CIRCADIAN CLOCK 5 ISOFORM X1"/>
    <property type="match status" value="1"/>
</dbReference>
<dbReference type="InterPro" id="IPR036155">
    <property type="entry name" value="Crypto/Photolyase_N_sf"/>
</dbReference>
<dbReference type="PROSITE" id="PS51645">
    <property type="entry name" value="PHR_CRY_ALPHA_BETA"/>
    <property type="match status" value="1"/>
</dbReference>
<evidence type="ECO:0000256" key="6">
    <source>
        <dbReference type="SAM" id="MobiDB-lite"/>
    </source>
</evidence>
<dbReference type="GO" id="GO:0003904">
    <property type="term" value="F:deoxyribodipyrimidine photo-lyase activity"/>
    <property type="evidence" value="ECO:0007669"/>
    <property type="project" value="TreeGrafter"/>
</dbReference>
<dbReference type="GO" id="GO:0005634">
    <property type="term" value="C:nucleus"/>
    <property type="evidence" value="ECO:0007669"/>
    <property type="project" value="TreeGrafter"/>
</dbReference>
<feature type="binding site" evidence="4">
    <location>
        <begin position="267"/>
        <end position="271"/>
    </location>
    <ligand>
        <name>FAD</name>
        <dbReference type="ChEBI" id="CHEBI:57692"/>
    </ligand>
</feature>
<keyword evidence="2 4" id="KW-0285">Flavoprotein</keyword>
<keyword evidence="3 4" id="KW-0274">FAD</keyword>
<dbReference type="Proteomes" id="UP000660262">
    <property type="component" value="Unassembled WGS sequence"/>
</dbReference>
<accession>A0A830HHS6</accession>
<feature type="site" description="Electron transfer via tryptophanyl radical" evidence="5">
    <location>
        <position position="403"/>
    </location>
</feature>
<protein>
    <submittedName>
        <fullName evidence="8">Cryptochrome-2</fullName>
    </submittedName>
</protein>
<evidence type="ECO:0000313" key="8">
    <source>
        <dbReference type="EMBL" id="GHP04859.1"/>
    </source>
</evidence>
<dbReference type="InterPro" id="IPR036134">
    <property type="entry name" value="Crypto/Photolyase_FAD-like_sf"/>
</dbReference>
<dbReference type="SUPFAM" id="SSF48173">
    <property type="entry name" value="Cryptochrome/photolyase FAD-binding domain"/>
    <property type="match status" value="1"/>
</dbReference>
<dbReference type="Gene3D" id="1.10.579.10">
    <property type="entry name" value="DNA Cyclobutane Dipyrimidine Photolyase, subunit A, domain 3"/>
    <property type="match status" value="1"/>
</dbReference>
<dbReference type="GO" id="GO:0003677">
    <property type="term" value="F:DNA binding"/>
    <property type="evidence" value="ECO:0007669"/>
    <property type="project" value="TreeGrafter"/>
</dbReference>
<dbReference type="InterPro" id="IPR005101">
    <property type="entry name" value="Cryptochr/Photolyase_FAD-bd"/>
</dbReference>
<feature type="region of interest" description="Disordered" evidence="6">
    <location>
        <begin position="522"/>
        <end position="545"/>
    </location>
</feature>
<dbReference type="GO" id="GO:0005737">
    <property type="term" value="C:cytoplasm"/>
    <property type="evidence" value="ECO:0007669"/>
    <property type="project" value="TreeGrafter"/>
</dbReference>
<evidence type="ECO:0000256" key="3">
    <source>
        <dbReference type="ARBA" id="ARBA00022827"/>
    </source>
</evidence>
<dbReference type="AlphaFoldDB" id="A0A830HHS6"/>
<dbReference type="Pfam" id="PF03441">
    <property type="entry name" value="FAD_binding_7"/>
    <property type="match status" value="1"/>
</dbReference>
<dbReference type="Pfam" id="PF00875">
    <property type="entry name" value="DNA_photolyase"/>
    <property type="match status" value="1"/>
</dbReference>
<dbReference type="OrthoDB" id="435881at2759"/>
<evidence type="ECO:0000256" key="4">
    <source>
        <dbReference type="PIRSR" id="PIRSR602081-1"/>
    </source>
</evidence>
<name>A0A830HHS6_9CHLO</name>
<dbReference type="Gene3D" id="3.40.50.620">
    <property type="entry name" value="HUPs"/>
    <property type="match status" value="1"/>
</dbReference>
<dbReference type="InterPro" id="IPR006050">
    <property type="entry name" value="DNA_photolyase_N"/>
</dbReference>
<dbReference type="GO" id="GO:0043153">
    <property type="term" value="P:entrainment of circadian clock by photoperiod"/>
    <property type="evidence" value="ECO:0007669"/>
    <property type="project" value="TreeGrafter"/>
</dbReference>
<comment type="cofactor">
    <cofactor evidence="4">
        <name>FAD</name>
        <dbReference type="ChEBI" id="CHEBI:57692"/>
    </cofactor>
    <text evidence="4">Binds 1 FAD per subunit.</text>
</comment>
<feature type="binding site" evidence="4">
    <location>
        <begin position="416"/>
        <end position="418"/>
    </location>
    <ligand>
        <name>FAD</name>
        <dbReference type="ChEBI" id="CHEBI:57692"/>
    </ligand>
</feature>
<dbReference type="PANTHER" id="PTHR11455">
    <property type="entry name" value="CRYPTOCHROME"/>
    <property type="match status" value="1"/>
</dbReference>
<comment type="caution">
    <text evidence="8">The sequence shown here is derived from an EMBL/GenBank/DDBJ whole genome shotgun (WGS) entry which is preliminary data.</text>
</comment>
<dbReference type="EMBL" id="BNJQ01000008">
    <property type="protein sequence ID" value="GHP04859.1"/>
    <property type="molecule type" value="Genomic_DNA"/>
</dbReference>
<feature type="site" description="Electron transfer via tryptophanyl radical" evidence="5">
    <location>
        <position position="343"/>
    </location>
</feature>
<feature type="site" description="Electron transfer via tryptophanyl radical" evidence="5">
    <location>
        <position position="426"/>
    </location>
</feature>
<sequence>MPATMHWFRRGLRLHDQPALVKSTQIAKETGAKVYPVYVLDPDCYQLLRCSVNRANFLLEALRDLDSQLRVRYSSRLFVVAGKPQDVLPQLWKKWGIAAITTDADQTSEPYALSRDAAVRELAKKNSIQMLEVVTETLRDMASYGDHVPETYGGFTKLWGTMKTPISKEVDTPTLPPFEDKQLLADKTFDIPADACGIPWPTTVSRDQLTPIWNRADMEAAKKKTSRHPGGETEGLARLKQHVVERKQWVREFEKPKTSPNSLGFSTTALSMYIGLGCVSPRRLYWEVDKIYKTGAHAQPPVSLHGQLMWREFNICMARQANRKVPGSWGQMAGNYLCRPMPWKSPTDDAATAAQYAAWRDGKTGYPFVDAIMRQLRQEGFIHHLGRHMVACFLTRGDLWISWEAGARVFEEELLDADYAVNNFNWLWLSCSGFFYQYFRCYSPIAFGKKTDPNGDYIRKYVPELKSFDKKYIYEPWRAPIVDQKKWGCVIGNDYPKPIVAHDVASKANMSKVASAYAAFKDGGGGAKRAAEAADGAGGKKKVKR</sequence>
<dbReference type="InterPro" id="IPR002081">
    <property type="entry name" value="Cryptochrome/DNA_photolyase_1"/>
</dbReference>
<dbReference type="Gene3D" id="1.25.40.80">
    <property type="match status" value="1"/>
</dbReference>
<evidence type="ECO:0000313" key="9">
    <source>
        <dbReference type="Proteomes" id="UP000660262"/>
    </source>
</evidence>
<dbReference type="GO" id="GO:0032922">
    <property type="term" value="P:circadian regulation of gene expression"/>
    <property type="evidence" value="ECO:0007669"/>
    <property type="project" value="TreeGrafter"/>
</dbReference>
<evidence type="ECO:0000256" key="2">
    <source>
        <dbReference type="ARBA" id="ARBA00022630"/>
    </source>
</evidence>
<evidence type="ECO:0000259" key="7">
    <source>
        <dbReference type="PROSITE" id="PS51645"/>
    </source>
</evidence>
<feature type="domain" description="Photolyase/cryptochrome alpha/beta" evidence="7">
    <location>
        <begin position="2"/>
        <end position="138"/>
    </location>
</feature>
<comment type="similarity">
    <text evidence="1">Belongs to the DNA photolyase class-1 family.</text>
</comment>
<gene>
    <name evidence="8" type="ORF">PPROV_000361100</name>
</gene>
<organism evidence="8 9">
    <name type="scientific">Pycnococcus provasolii</name>
    <dbReference type="NCBI Taxonomy" id="41880"/>
    <lineage>
        <taxon>Eukaryota</taxon>
        <taxon>Viridiplantae</taxon>
        <taxon>Chlorophyta</taxon>
        <taxon>Pseudoscourfieldiophyceae</taxon>
        <taxon>Pseudoscourfieldiales</taxon>
        <taxon>Pycnococcaceae</taxon>
        <taxon>Pycnococcus</taxon>
    </lineage>
</organism>
<dbReference type="SUPFAM" id="SSF52425">
    <property type="entry name" value="Cryptochrome/photolyase, N-terminal domain"/>
    <property type="match status" value="1"/>
</dbReference>
<dbReference type="GO" id="GO:0071949">
    <property type="term" value="F:FAD binding"/>
    <property type="evidence" value="ECO:0007669"/>
    <property type="project" value="TreeGrafter"/>
</dbReference>
<evidence type="ECO:0000256" key="5">
    <source>
        <dbReference type="PIRSR" id="PIRSR602081-2"/>
    </source>
</evidence>
<dbReference type="InterPro" id="IPR014729">
    <property type="entry name" value="Rossmann-like_a/b/a_fold"/>
</dbReference>
<reference evidence="8" key="1">
    <citation type="submission" date="2020-10" db="EMBL/GenBank/DDBJ databases">
        <title>Unveiling of a novel bifunctional photoreceptor, Dualchrome1, isolated from a cosmopolitan green alga.</title>
        <authorList>
            <person name="Suzuki S."/>
            <person name="Kawachi M."/>
        </authorList>
    </citation>
    <scope>NUCLEOTIDE SEQUENCE</scope>
    <source>
        <strain evidence="8">NIES 2893</strain>
    </source>
</reference>
<evidence type="ECO:0000256" key="1">
    <source>
        <dbReference type="ARBA" id="ARBA00005862"/>
    </source>
</evidence>